<comment type="caution">
    <text evidence="2">The sequence shown here is derived from an EMBL/GenBank/DDBJ whole genome shotgun (WGS) entry which is preliminary data.</text>
</comment>
<dbReference type="InterPro" id="IPR011604">
    <property type="entry name" value="PDDEXK-like_dom_sf"/>
</dbReference>
<sequence length="930" mass="107720">MKYFLELVAQDIISKAQYSNDLSQLVLVFPNKRASLFFNRHLESLLKGNAIWAPQYMTISELFKSFSHKTLADDIEVVCRLYNIYVSQTHSKESLDHFYSWGERLLADFDDIDKNLSLEHDVQKVFCNISDLKKLEDDGYITPEQRAELYAFFHKHIKGDSGIHDNFFELWDHLYDIYKALNDELSAKGEAYEGALYRDVVKNLKQGTLICPKEVKQYVFVGLNVLDYVEHELLTWLNQQQKARFYWDYDNFYVSEHNEYEAGIFIREDLREFPNELPAEHFNNLSQPKEEFEIVQAPGENVQAFSLADWLQLSRGHLDLQNQPRTAIILCNEELTEPVLHALPAIVSETKDGTDTAELKVNITKGFQLTHTPVYTLIDQLLSTAEHSQRKRSHEHLLQLIQFIIERAARNSLQNNNQENTEDSTKHQFISLLYTEAYYKVHTTLERFIALLCNKTLQVTTFTLHRLIKQVLSKLSIPFHGDPIDGIQVMGLLESRNLDFDNVLLLSANEGKIPKLESENSFIPYTLRKAFNLTCSEKKNAVYAYYFYRLLQRPSKVRILYNSTTDIATAEPSRFLQQIVVSKIYDNIHHETLVDIPQREALSEDPIQKPDNLFDILNPLGRNGERRMLSPSSLNAYIECPLKFYYQKVKKLRIPAPDEIKANSFGNIFHTSAELLYKEICGYNKEKNKYNTPIISKSDLESWLSPSKEIKLRQFIFQAYKKEGLLPNALVTEIVLTYLHNLLKFDSKFEFLKILTLEEPHGTKIEVMVNGVKREFAIGGFVDRLDIATLPKENPTVRIVDYKTGSKKQVAKDVEDLFNTDGKAHPGYLFQTLLYALSVKEKITEVDQYSAALFYPHFSTQEDYDPRIIIGEGNDKNIQDQVFKDFKENLKHLIEDLLDASVPFIATPSKDSCKYCDFYRLCGQSIKEDI</sequence>
<dbReference type="EMBL" id="JACICA010000015">
    <property type="protein sequence ID" value="MBB3703562.1"/>
    <property type="molecule type" value="Genomic_DNA"/>
</dbReference>
<proteinExistence type="predicted"/>
<dbReference type="GO" id="GO:0004527">
    <property type="term" value="F:exonuclease activity"/>
    <property type="evidence" value="ECO:0007669"/>
    <property type="project" value="UniProtKB-KW"/>
</dbReference>
<name>A0A7W5UPV7_9BACT</name>
<evidence type="ECO:0000313" key="3">
    <source>
        <dbReference type="Proteomes" id="UP000541425"/>
    </source>
</evidence>
<keyword evidence="2" id="KW-0540">Nuclease</keyword>
<dbReference type="Pfam" id="PF12705">
    <property type="entry name" value="PDDEXK_1"/>
    <property type="match status" value="1"/>
</dbReference>
<dbReference type="Gene3D" id="3.90.320.10">
    <property type="match status" value="1"/>
</dbReference>
<dbReference type="InterPro" id="IPR038726">
    <property type="entry name" value="PDDEXK_AddAB-type"/>
</dbReference>
<evidence type="ECO:0000259" key="1">
    <source>
        <dbReference type="Pfam" id="PF12705"/>
    </source>
</evidence>
<evidence type="ECO:0000313" key="2">
    <source>
        <dbReference type="EMBL" id="MBB3703562.1"/>
    </source>
</evidence>
<dbReference type="RefSeq" id="WP_221189668.1">
    <property type="nucleotide sequence ID" value="NZ_JACICA010000015.1"/>
</dbReference>
<protein>
    <submittedName>
        <fullName evidence="2">CRISPR/Cas system-associated exonuclease Cas4 (RecB family)</fullName>
    </submittedName>
</protein>
<organism evidence="2 3">
    <name type="scientific">Alloprevotella rava</name>
    <dbReference type="NCBI Taxonomy" id="671218"/>
    <lineage>
        <taxon>Bacteria</taxon>
        <taxon>Pseudomonadati</taxon>
        <taxon>Bacteroidota</taxon>
        <taxon>Bacteroidia</taxon>
        <taxon>Bacteroidales</taxon>
        <taxon>Prevotellaceae</taxon>
        <taxon>Alloprevotella</taxon>
    </lineage>
</organism>
<feature type="domain" description="PD-(D/E)XK endonuclease-like" evidence="1">
    <location>
        <begin position="629"/>
        <end position="922"/>
    </location>
</feature>
<accession>A0A7W5UPV7</accession>
<reference evidence="2 3" key="1">
    <citation type="submission" date="2020-08" db="EMBL/GenBank/DDBJ databases">
        <title>Genomic Encyclopedia of Type Strains, Phase IV (KMG-IV): sequencing the most valuable type-strain genomes for metagenomic binning, comparative biology and taxonomic classification.</title>
        <authorList>
            <person name="Goeker M."/>
        </authorList>
    </citation>
    <scope>NUCLEOTIDE SEQUENCE [LARGE SCALE GENOMIC DNA]</scope>
    <source>
        <strain evidence="2 3">DSM 22548</strain>
    </source>
</reference>
<keyword evidence="2" id="KW-0269">Exonuclease</keyword>
<dbReference type="InterPro" id="IPR027417">
    <property type="entry name" value="P-loop_NTPase"/>
</dbReference>
<keyword evidence="2" id="KW-0378">Hydrolase</keyword>
<gene>
    <name evidence="2" type="ORF">FHS60_002053</name>
</gene>
<dbReference type="AlphaFoldDB" id="A0A7W5UPV7"/>
<dbReference type="SUPFAM" id="SSF52540">
    <property type="entry name" value="P-loop containing nucleoside triphosphate hydrolases"/>
    <property type="match status" value="1"/>
</dbReference>
<dbReference type="Proteomes" id="UP000541425">
    <property type="component" value="Unassembled WGS sequence"/>
</dbReference>